<evidence type="ECO:0000256" key="7">
    <source>
        <dbReference type="ARBA" id="ARBA00022989"/>
    </source>
</evidence>
<evidence type="ECO:0000313" key="19">
    <source>
        <dbReference type="EMBL" id="PBC32486.1"/>
    </source>
</evidence>
<dbReference type="EMBL" id="KZ288215">
    <property type="protein sequence ID" value="PBC32486.1"/>
    <property type="molecule type" value="Genomic_DNA"/>
</dbReference>
<evidence type="ECO:0000313" key="20">
    <source>
        <dbReference type="Proteomes" id="UP000242457"/>
    </source>
</evidence>
<dbReference type="AlphaFoldDB" id="A0A2A3EMR0"/>
<feature type="region of interest" description="Disordered" evidence="17">
    <location>
        <begin position="336"/>
        <end position="448"/>
    </location>
</feature>
<evidence type="ECO:0000256" key="2">
    <source>
        <dbReference type="ARBA" id="ARBA00004656"/>
    </source>
</evidence>
<keyword evidence="7 18" id="KW-1133">Transmembrane helix</keyword>
<evidence type="ECO:0000256" key="16">
    <source>
        <dbReference type="ARBA" id="ARBA00046288"/>
    </source>
</evidence>
<keyword evidence="4 18" id="KW-0812">Transmembrane</keyword>
<keyword evidence="5" id="KW-0732">Signal</keyword>
<reference evidence="19 20" key="1">
    <citation type="submission" date="2014-07" db="EMBL/GenBank/DDBJ databases">
        <title>Genomic and transcriptomic analysis on Apis cerana provide comprehensive insights into honey bee biology.</title>
        <authorList>
            <person name="Diao Q."/>
            <person name="Sun L."/>
            <person name="Zheng H."/>
            <person name="Zheng H."/>
            <person name="Xu S."/>
            <person name="Wang S."/>
            <person name="Zeng Z."/>
            <person name="Hu F."/>
            <person name="Su S."/>
            <person name="Wu J."/>
        </authorList>
    </citation>
    <scope>NUCLEOTIDE SEQUENCE [LARGE SCALE GENOMIC DNA]</scope>
    <source>
        <tissue evidence="19">Pupae without intestine</tissue>
    </source>
</reference>
<evidence type="ECO:0000256" key="18">
    <source>
        <dbReference type="SAM" id="Phobius"/>
    </source>
</evidence>
<evidence type="ECO:0000256" key="14">
    <source>
        <dbReference type="ARBA" id="ARBA00035708"/>
    </source>
</evidence>
<evidence type="ECO:0000256" key="13">
    <source>
        <dbReference type="ARBA" id="ARBA00035628"/>
    </source>
</evidence>
<keyword evidence="8" id="KW-0805">Transcription regulation</keyword>
<dbReference type="InterPro" id="IPR026229">
    <property type="entry name" value="VOPP1"/>
</dbReference>
<proteinExistence type="inferred from homology"/>
<evidence type="ECO:0000256" key="11">
    <source>
        <dbReference type="ARBA" id="ARBA00023228"/>
    </source>
</evidence>
<evidence type="ECO:0000256" key="10">
    <source>
        <dbReference type="ARBA" id="ARBA00023163"/>
    </source>
</evidence>
<keyword evidence="10" id="KW-0804">Transcription</keyword>
<comment type="similarity">
    <text evidence="3">Belongs to the VOPP1/ECOP family.</text>
</comment>
<accession>A0A2A3EMR0</accession>
<dbReference type="Proteomes" id="UP000242457">
    <property type="component" value="Unassembled WGS sequence"/>
</dbReference>
<evidence type="ECO:0000256" key="6">
    <source>
        <dbReference type="ARBA" id="ARBA00022753"/>
    </source>
</evidence>
<keyword evidence="12" id="KW-0968">Cytoplasmic vesicle</keyword>
<evidence type="ECO:0000256" key="8">
    <source>
        <dbReference type="ARBA" id="ARBA00023015"/>
    </source>
</evidence>
<keyword evidence="11" id="KW-0458">Lysosome</keyword>
<name>A0A2A3EMR0_APICC</name>
<organism evidence="19 20">
    <name type="scientific">Apis cerana cerana</name>
    <name type="common">Oriental honeybee</name>
    <dbReference type="NCBI Taxonomy" id="94128"/>
    <lineage>
        <taxon>Eukaryota</taxon>
        <taxon>Metazoa</taxon>
        <taxon>Ecdysozoa</taxon>
        <taxon>Arthropoda</taxon>
        <taxon>Hexapoda</taxon>
        <taxon>Insecta</taxon>
        <taxon>Pterygota</taxon>
        <taxon>Neoptera</taxon>
        <taxon>Endopterygota</taxon>
        <taxon>Hymenoptera</taxon>
        <taxon>Apocrita</taxon>
        <taxon>Aculeata</taxon>
        <taxon>Apoidea</taxon>
        <taxon>Anthophila</taxon>
        <taxon>Apidae</taxon>
        <taxon>Apis</taxon>
    </lineage>
</organism>
<feature type="transmembrane region" description="Helical" evidence="18">
    <location>
        <begin position="46"/>
        <end position="64"/>
    </location>
</feature>
<comment type="subcellular location">
    <subcellularLocation>
        <location evidence="1">Cytoplasmic vesicle membrane</location>
    </subcellularLocation>
    <subcellularLocation>
        <location evidence="16">Endomembrane system</location>
        <topology evidence="16">Single-pass type I membrane protein</topology>
    </subcellularLocation>
    <subcellularLocation>
        <location evidence="13">Late endosome membrane</location>
        <topology evidence="13">Single-pass membrane protein</topology>
    </subcellularLocation>
    <subcellularLocation>
        <location evidence="2">Lysosome membrane</location>
    </subcellularLocation>
</comment>
<keyword evidence="9 18" id="KW-0472">Membrane</keyword>
<evidence type="ECO:0000256" key="3">
    <source>
        <dbReference type="ARBA" id="ARBA00006655"/>
    </source>
</evidence>
<dbReference type="PANTHER" id="PTHR14971:SF2">
    <property type="entry name" value="VESICULAR, OVEREXPRESSED IN CANCER, PROSURVIVAL PROTEIN 1"/>
    <property type="match status" value="1"/>
</dbReference>
<evidence type="ECO:0000256" key="9">
    <source>
        <dbReference type="ARBA" id="ARBA00023136"/>
    </source>
</evidence>
<evidence type="ECO:0000256" key="12">
    <source>
        <dbReference type="ARBA" id="ARBA00023329"/>
    </source>
</evidence>
<evidence type="ECO:0000256" key="15">
    <source>
        <dbReference type="ARBA" id="ARBA00035715"/>
    </source>
</evidence>
<gene>
    <name evidence="19" type="ORF">APICC_06109</name>
</gene>
<dbReference type="OrthoDB" id="6629737at2759"/>
<feature type="compositionally biased region" description="Polar residues" evidence="17">
    <location>
        <begin position="383"/>
        <end position="392"/>
    </location>
</feature>
<feature type="compositionally biased region" description="Polar residues" evidence="17">
    <location>
        <begin position="336"/>
        <end position="345"/>
    </location>
</feature>
<protein>
    <recommendedName>
        <fullName evidence="14">WW domain binding protein VOPP1</fullName>
    </recommendedName>
    <alternativeName>
        <fullName evidence="15">Vesicular, overexpressed in cancer, prosurvival protein 1</fullName>
    </alternativeName>
</protein>
<dbReference type="STRING" id="94128.A0A2A3EMR0"/>
<keyword evidence="20" id="KW-1185">Reference proteome</keyword>
<dbReference type="GO" id="GO:0005765">
    <property type="term" value="C:lysosomal membrane"/>
    <property type="evidence" value="ECO:0007669"/>
    <property type="project" value="UniProtKB-SubCell"/>
</dbReference>
<feature type="transmembrane region" description="Helical" evidence="18">
    <location>
        <begin position="109"/>
        <end position="130"/>
    </location>
</feature>
<dbReference type="PANTHER" id="PTHR14971">
    <property type="entry name" value="VESICULAR, OVEREXPRESSED IN CANCER, PROSURVIVAL PROTEIN 1"/>
    <property type="match status" value="1"/>
</dbReference>
<evidence type="ECO:0000256" key="4">
    <source>
        <dbReference type="ARBA" id="ARBA00022692"/>
    </source>
</evidence>
<evidence type="ECO:0000256" key="1">
    <source>
        <dbReference type="ARBA" id="ARBA00004156"/>
    </source>
</evidence>
<evidence type="ECO:0000256" key="17">
    <source>
        <dbReference type="SAM" id="MobiDB-lite"/>
    </source>
</evidence>
<evidence type="ECO:0000256" key="5">
    <source>
        <dbReference type="ARBA" id="ARBA00022729"/>
    </source>
</evidence>
<keyword evidence="6" id="KW-0967">Endosome</keyword>
<dbReference type="GO" id="GO:0031902">
    <property type="term" value="C:late endosome membrane"/>
    <property type="evidence" value="ECO:0007669"/>
    <property type="project" value="UniProtKB-SubCell"/>
</dbReference>
<feature type="compositionally biased region" description="Polar residues" evidence="17">
    <location>
        <begin position="426"/>
        <end position="436"/>
    </location>
</feature>
<sequence length="448" mass="50313">MDFCNHKKYRTGKKKAIGRYVIKKIELYKVARWHAFRDRIMIMVQAVARAFDVLVMSVLLTLFVDQMKKLDLSFSCSPPKECCSFGCCYTVFQLHSASDMFNFLIWTYWYLWAAVLVGLAIAAACGCWLWKRHHSFRHRSWSPEIVEDFTSSDRGSSVSWYSPPRYSRSGSFVQALPPPYNEVTAKPNLYPLVIGYDEGSGKGTSGFVMRYFRSLSHASTLDSLGSSFMCNMVNEANTIIPPPYSCNNSVDELSAVECARMENMDVGSVVSLANHRTTSDISSLAAQSPCSPPRATSPTIELRELLDKIQQLPQLPGGHSTVLSCYQNRPQVLCTSNANGSTQRPLSPGDIGSYKTRRTRGKMYMPLGLPSSKNKTRRWLSRSAPTTPSGTIPMSFLPGQTRRPSETDNNNRQVVPLLSEQDETESNNVDQMNNIPLLSEQEEDRQQT</sequence>